<evidence type="ECO:0000313" key="6">
    <source>
        <dbReference type="Proteomes" id="UP001302367"/>
    </source>
</evidence>
<dbReference type="InterPro" id="IPR041260">
    <property type="entry name" value="Sld7_C"/>
</dbReference>
<feature type="compositionally biased region" description="Basic and acidic residues" evidence="1">
    <location>
        <begin position="450"/>
        <end position="461"/>
    </location>
</feature>
<protein>
    <recommendedName>
        <fullName evidence="2">Sld7 C-terminal domain-containing protein</fullName>
    </recommendedName>
</protein>
<dbReference type="AlphaFoldDB" id="A0A2G5I1C3"/>
<dbReference type="OrthoDB" id="4205424at2759"/>
<feature type="region of interest" description="Disordered" evidence="1">
    <location>
        <begin position="326"/>
        <end position="345"/>
    </location>
</feature>
<name>A0A2G5I1C3_CERBT</name>
<dbReference type="EMBL" id="LKMD01000101">
    <property type="protein sequence ID" value="PIA98605.1"/>
    <property type="molecule type" value="Genomic_DNA"/>
</dbReference>
<evidence type="ECO:0000313" key="5">
    <source>
        <dbReference type="Proteomes" id="UP000230605"/>
    </source>
</evidence>
<dbReference type="Proteomes" id="UP000230605">
    <property type="component" value="Chromosome 3"/>
</dbReference>
<reference evidence="4 6" key="2">
    <citation type="submission" date="2023-09" db="EMBL/GenBank/DDBJ databases">
        <title>Complete-Gapless Cercospora beticola genome.</title>
        <authorList>
            <person name="Wyatt N.A."/>
            <person name="Spanner R.E."/>
            <person name="Bolton M.D."/>
        </authorList>
    </citation>
    <scope>NUCLEOTIDE SEQUENCE [LARGE SCALE GENOMIC DNA]</scope>
    <source>
        <strain evidence="4">Cb09-40</strain>
    </source>
</reference>
<feature type="region of interest" description="Disordered" evidence="1">
    <location>
        <begin position="435"/>
        <end position="461"/>
    </location>
</feature>
<proteinExistence type="predicted"/>
<keyword evidence="6" id="KW-1185">Reference proteome</keyword>
<evidence type="ECO:0000256" key="1">
    <source>
        <dbReference type="SAM" id="MobiDB-lite"/>
    </source>
</evidence>
<feature type="domain" description="Sld7 C-terminal" evidence="2">
    <location>
        <begin position="298"/>
        <end position="397"/>
    </location>
</feature>
<dbReference type="EMBL" id="CP134186">
    <property type="protein sequence ID" value="WPB00512.1"/>
    <property type="molecule type" value="Genomic_DNA"/>
</dbReference>
<evidence type="ECO:0000313" key="4">
    <source>
        <dbReference type="EMBL" id="WPB00512.1"/>
    </source>
</evidence>
<feature type="region of interest" description="Disordered" evidence="1">
    <location>
        <begin position="242"/>
        <end position="275"/>
    </location>
</feature>
<accession>A0A2G5I1C3</accession>
<dbReference type="Pfam" id="PF18596">
    <property type="entry name" value="Sld7_C"/>
    <property type="match status" value="1"/>
</dbReference>
<organism evidence="3 5">
    <name type="scientific">Cercospora beticola</name>
    <name type="common">Sugarbeet leaf spot fungus</name>
    <dbReference type="NCBI Taxonomy" id="122368"/>
    <lineage>
        <taxon>Eukaryota</taxon>
        <taxon>Fungi</taxon>
        <taxon>Dikarya</taxon>
        <taxon>Ascomycota</taxon>
        <taxon>Pezizomycotina</taxon>
        <taxon>Dothideomycetes</taxon>
        <taxon>Dothideomycetidae</taxon>
        <taxon>Mycosphaerellales</taxon>
        <taxon>Mycosphaerellaceae</taxon>
        <taxon>Cercospora</taxon>
    </lineage>
</organism>
<sequence length="461" mass="50183">MLSAWHGDIAINDAQKLEGITLSSPNGQQTHISADSTLHLVSIVETARIPLFISIGKSYHVTTSNPASEAWFSGTLLASTHGEDDPTAWWQTARSDSPLGVLVGISSPRHLQNSQHVPKATEFLFYAAREPTKNTFGVYALPLCSDLLKHHALAEPTPPSSPINGDSSIEAKFLPIGLGEPRDEVINVPPIRKRKTAIDTFDEAAERRKQVRRKGGEAIAAAASRSVSNESIPSLKHRRTVSNTQITTRPTSRASSVSSLRAAPARENSVPAQAKRSALAKVETVEGVTVMPKQDSLESKNKDLITKVVMAGMRLYGLVQSKNRKSRANSFANSPAREARSEDLELDRKNDEEYKLVYHQVHKGTCFAFRQHINNKSLANHSEALRETVDKFLVIHCNDPLIIDSMNAVDECTPSGRKPFGSVIAVPNSTSNPFLTAHAAGGESKSNTPCDRKASLKPEPT</sequence>
<dbReference type="Proteomes" id="UP001302367">
    <property type="component" value="Chromosome 3"/>
</dbReference>
<evidence type="ECO:0000259" key="2">
    <source>
        <dbReference type="Pfam" id="PF18596"/>
    </source>
</evidence>
<feature type="compositionally biased region" description="Low complexity" evidence="1">
    <location>
        <begin position="247"/>
        <end position="266"/>
    </location>
</feature>
<evidence type="ECO:0000313" key="3">
    <source>
        <dbReference type="EMBL" id="PIA98605.1"/>
    </source>
</evidence>
<gene>
    <name evidence="3" type="ORF">CB0940_03337</name>
    <name evidence="4" type="ORF">RHO25_005132</name>
</gene>
<reference evidence="3 5" key="1">
    <citation type="submission" date="2015-10" db="EMBL/GenBank/DDBJ databases">
        <title>The cercosporin biosynthetic gene cluster was horizontally transferred to several fungal lineages and shown to be expanded in Cercospora beticola based on microsynteny with recipient genomes.</title>
        <authorList>
            <person name="De Jonge R."/>
            <person name="Ebert M.K."/>
            <person name="Suttle J.C."/>
            <person name="Jurick Ii W.M."/>
            <person name="Secor G.A."/>
            <person name="Thomma B.P."/>
            <person name="Van De Peer Y."/>
            <person name="Bolton M.D."/>
        </authorList>
    </citation>
    <scope>NUCLEOTIDE SEQUENCE [LARGE SCALE GENOMIC DNA]</scope>
    <source>
        <strain evidence="3 5">09-40</strain>
    </source>
</reference>